<dbReference type="EMBL" id="JAZGUE010000005">
    <property type="protein sequence ID" value="KAL2266003.1"/>
    <property type="molecule type" value="Genomic_DNA"/>
</dbReference>
<feature type="compositionally biased region" description="Basic and acidic residues" evidence="1">
    <location>
        <begin position="176"/>
        <end position="188"/>
    </location>
</feature>
<feature type="region of interest" description="Disordered" evidence="1">
    <location>
        <begin position="166"/>
        <end position="188"/>
    </location>
</feature>
<proteinExistence type="predicted"/>
<name>A0ABR4D6L1_9PEZI</name>
<accession>A0ABR4D6L1</accession>
<dbReference type="Proteomes" id="UP001600064">
    <property type="component" value="Unassembled WGS sequence"/>
</dbReference>
<gene>
    <name evidence="2" type="ORF">VTJ83DRAFT_5355</name>
</gene>
<reference evidence="2 3" key="1">
    <citation type="journal article" date="2024" name="Commun. Biol.">
        <title>Comparative genomic analysis of thermophilic fungi reveals convergent evolutionary adaptations and gene losses.</title>
        <authorList>
            <person name="Steindorff A.S."/>
            <person name="Aguilar-Pontes M.V."/>
            <person name="Robinson A.J."/>
            <person name="Andreopoulos B."/>
            <person name="LaButti K."/>
            <person name="Kuo A."/>
            <person name="Mondo S."/>
            <person name="Riley R."/>
            <person name="Otillar R."/>
            <person name="Haridas S."/>
            <person name="Lipzen A."/>
            <person name="Grimwood J."/>
            <person name="Schmutz J."/>
            <person name="Clum A."/>
            <person name="Reid I.D."/>
            <person name="Moisan M.C."/>
            <person name="Butler G."/>
            <person name="Nguyen T.T.M."/>
            <person name="Dewar K."/>
            <person name="Conant G."/>
            <person name="Drula E."/>
            <person name="Henrissat B."/>
            <person name="Hansel C."/>
            <person name="Singer S."/>
            <person name="Hutchinson M.I."/>
            <person name="de Vries R.P."/>
            <person name="Natvig D.O."/>
            <person name="Powell A.J."/>
            <person name="Tsang A."/>
            <person name="Grigoriev I.V."/>
        </authorList>
    </citation>
    <scope>NUCLEOTIDE SEQUENCE [LARGE SCALE GENOMIC DNA]</scope>
    <source>
        <strain evidence="2 3">ATCC 22073</strain>
    </source>
</reference>
<evidence type="ECO:0000256" key="1">
    <source>
        <dbReference type="SAM" id="MobiDB-lite"/>
    </source>
</evidence>
<feature type="region of interest" description="Disordered" evidence="1">
    <location>
        <begin position="48"/>
        <end position="116"/>
    </location>
</feature>
<evidence type="ECO:0000313" key="2">
    <source>
        <dbReference type="EMBL" id="KAL2266003.1"/>
    </source>
</evidence>
<dbReference type="RefSeq" id="XP_070864730.1">
    <property type="nucleotide sequence ID" value="XM_071011946.1"/>
</dbReference>
<keyword evidence="3" id="KW-1185">Reference proteome</keyword>
<comment type="caution">
    <text evidence="2">The sequence shown here is derived from an EMBL/GenBank/DDBJ whole genome shotgun (WGS) entry which is preliminary data.</text>
</comment>
<sequence>MANTTTQPPDHLRLTRIRLSNGYRAYCPASAAPPPAKKPEKRVRFVKGFVTEPTTLREPSPPRFAGPGARRVTWEQQDPERPEQQEPFKNAVQQERKRRAPPPSGGRYMEGPSGPAVWRVEPRHRAGGALMVVDDALRDGMALARDGVGLPCDRWREPVAPGGARVGIVRVGSNGDEGHDGAGKRGEEMGWLGEGERLRYEDGEREGGFSLRDIVRNEEAVTVRVVEKPGRRGRAEEEEDEKVESLGEDEVDAFAAVSVHLTDGESEDGESLPDLCAEEPLGWVLVMEVEEVEGEDWMSLHMAWRPVALFGDKK</sequence>
<evidence type="ECO:0000313" key="3">
    <source>
        <dbReference type="Proteomes" id="UP001600064"/>
    </source>
</evidence>
<dbReference type="GeneID" id="98126590"/>
<organism evidence="2 3">
    <name type="scientific">Remersonia thermophila</name>
    <dbReference type="NCBI Taxonomy" id="72144"/>
    <lineage>
        <taxon>Eukaryota</taxon>
        <taxon>Fungi</taxon>
        <taxon>Dikarya</taxon>
        <taxon>Ascomycota</taxon>
        <taxon>Pezizomycotina</taxon>
        <taxon>Sordariomycetes</taxon>
        <taxon>Sordariomycetidae</taxon>
        <taxon>Sordariales</taxon>
        <taxon>Sordariales incertae sedis</taxon>
        <taxon>Remersonia</taxon>
    </lineage>
</organism>
<protein>
    <submittedName>
        <fullName evidence="2">Uncharacterized protein</fullName>
    </submittedName>
</protein>